<organism evidence="1 2">
    <name type="scientific">Desulfomonile tiedjei (strain ATCC 49306 / DSM 6799 / DCB-1)</name>
    <dbReference type="NCBI Taxonomy" id="706587"/>
    <lineage>
        <taxon>Bacteria</taxon>
        <taxon>Pseudomonadati</taxon>
        <taxon>Thermodesulfobacteriota</taxon>
        <taxon>Desulfomonilia</taxon>
        <taxon>Desulfomonilales</taxon>
        <taxon>Desulfomonilaceae</taxon>
        <taxon>Desulfomonile</taxon>
    </lineage>
</organism>
<dbReference type="SUPFAM" id="SSF55961">
    <property type="entry name" value="Bet v1-like"/>
    <property type="match status" value="1"/>
</dbReference>
<name>I4C0U8_DESTA</name>
<dbReference type="EMBL" id="CP003360">
    <property type="protein sequence ID" value="AFM23189.1"/>
    <property type="molecule type" value="Genomic_DNA"/>
</dbReference>
<evidence type="ECO:0000313" key="1">
    <source>
        <dbReference type="EMBL" id="AFM23189.1"/>
    </source>
</evidence>
<accession>I4C0U8</accession>
<protein>
    <recommendedName>
        <fullName evidence="3">Polyketide cyclase / dehydrase and lipid transport</fullName>
    </recommendedName>
</protein>
<dbReference type="Proteomes" id="UP000006055">
    <property type="component" value="Chromosome"/>
</dbReference>
<dbReference type="AlphaFoldDB" id="I4C0U8"/>
<keyword evidence="2" id="KW-1185">Reference proteome</keyword>
<dbReference type="OrthoDB" id="5458416at2"/>
<proteinExistence type="predicted"/>
<dbReference type="eggNOG" id="ENOG50330XJ">
    <property type="taxonomic scope" value="Bacteria"/>
</dbReference>
<dbReference type="RefSeq" id="WP_014808348.1">
    <property type="nucleotide sequence ID" value="NC_018025.1"/>
</dbReference>
<reference evidence="2" key="1">
    <citation type="submission" date="2012-06" db="EMBL/GenBank/DDBJ databases">
        <title>Complete sequence of chromosome of Desulfomonile tiedjei DSM 6799.</title>
        <authorList>
            <person name="Lucas S."/>
            <person name="Copeland A."/>
            <person name="Lapidus A."/>
            <person name="Glavina del Rio T."/>
            <person name="Dalin E."/>
            <person name="Tice H."/>
            <person name="Bruce D."/>
            <person name="Goodwin L."/>
            <person name="Pitluck S."/>
            <person name="Peters L."/>
            <person name="Ovchinnikova G."/>
            <person name="Zeytun A."/>
            <person name="Lu M."/>
            <person name="Kyrpides N."/>
            <person name="Mavromatis K."/>
            <person name="Ivanova N."/>
            <person name="Brettin T."/>
            <person name="Detter J.C."/>
            <person name="Han C."/>
            <person name="Larimer F."/>
            <person name="Land M."/>
            <person name="Hauser L."/>
            <person name="Markowitz V."/>
            <person name="Cheng J.-F."/>
            <person name="Hugenholtz P."/>
            <person name="Woyke T."/>
            <person name="Wu D."/>
            <person name="Spring S."/>
            <person name="Schroeder M."/>
            <person name="Brambilla E."/>
            <person name="Klenk H.-P."/>
            <person name="Eisen J.A."/>
        </authorList>
    </citation>
    <scope>NUCLEOTIDE SEQUENCE [LARGE SCALE GENOMIC DNA]</scope>
    <source>
        <strain evidence="2">ATCC 49306 / DSM 6799 / DCB-1</strain>
    </source>
</reference>
<evidence type="ECO:0008006" key="3">
    <source>
        <dbReference type="Google" id="ProtNLM"/>
    </source>
</evidence>
<dbReference type="HOGENOM" id="CLU_1692040_0_0_7"/>
<evidence type="ECO:0000313" key="2">
    <source>
        <dbReference type="Proteomes" id="UP000006055"/>
    </source>
</evidence>
<sequence>MTDFRARRVTQEFTHTISAAPSKVFPLLCPVREYEWIEGWTCKMIYSESGYAENNCVFTTNFPRGFEEIWSVSAYDPERYIIQFVVTSPEAYIMKLDISLSESGTNSTNISWIMTFTGLTPKGNTVIENHTGEPQVTRMGLVFKALEHYCLTGEMLKKSSLPPALHG</sequence>
<dbReference type="KEGG" id="dti:Desti_0454"/>
<dbReference type="PATRIC" id="fig|706587.4.peg.516"/>
<gene>
    <name evidence="1" type="ordered locus">Desti_0454</name>
</gene>